<comment type="similarity">
    <text evidence="1">Belongs to the LDH/MDH superfamily. MDH type 2 family.</text>
</comment>
<dbReference type="InterPro" id="IPR036291">
    <property type="entry name" value="NAD(P)-bd_dom_sf"/>
</dbReference>
<dbReference type="Gene3D" id="3.40.50.720">
    <property type="entry name" value="NAD(P)-binding Rossmann-like Domain"/>
    <property type="match status" value="1"/>
</dbReference>
<evidence type="ECO:0000256" key="1">
    <source>
        <dbReference type="ARBA" id="ARBA00009613"/>
    </source>
</evidence>
<evidence type="ECO:0000256" key="7">
    <source>
        <dbReference type="PIRSR" id="PIRSR000102-3"/>
    </source>
</evidence>
<evidence type="ECO:0000259" key="10">
    <source>
        <dbReference type="Pfam" id="PF02866"/>
    </source>
</evidence>
<dbReference type="InterPro" id="IPR010945">
    <property type="entry name" value="Malate_DH_type2"/>
</dbReference>
<dbReference type="KEGG" id="sre:PTSG_02165"/>
<keyword evidence="3 8" id="KW-0560">Oxidoreductase</keyword>
<protein>
    <recommendedName>
        <fullName evidence="2">malate dehydrogenase</fullName>
        <ecNumber evidence="2">1.1.1.37</ecNumber>
    </recommendedName>
</protein>
<dbReference type="OrthoDB" id="4069699at2759"/>
<dbReference type="GeneID" id="16077240"/>
<dbReference type="SUPFAM" id="SSF56327">
    <property type="entry name" value="LDH C-terminal domain-like"/>
    <property type="match status" value="1"/>
</dbReference>
<dbReference type="SUPFAM" id="SSF51735">
    <property type="entry name" value="NAD(P)-binding Rossmann-fold domains"/>
    <property type="match status" value="1"/>
</dbReference>
<dbReference type="FunCoup" id="F2U1E2">
    <property type="interactions" value="743"/>
</dbReference>
<proteinExistence type="inferred from homology"/>
<dbReference type="FunFam" id="3.90.110.10:FF:000002">
    <property type="entry name" value="Malate dehydrogenase"/>
    <property type="match status" value="1"/>
</dbReference>
<keyword evidence="12" id="KW-1185">Reference proteome</keyword>
<sequence>MAQKEPINVCVTGAAGQIAYSLLPLICRGNVFGEDQPVNLHLLDITPMMGTVNGVIMELSDCAFELVNKIVATDDPMVAFKDCDAAMLVGAMPRREGMLRKDLLEKNAGIFKVQGAALDKVAKKTVRVVVVGNPANTNALVTSEFAPSIPKSQFTALTHLDQSRARAMVAERAGVNTSQVKNVIIWGNHSSTQYPDVEHAVIVSADGARTSVKKAVGDEAWLHGDFIKAVQTRGAAVIKARKLSSAMSAAKAVADHMHVWWHGTKEGEFTSMGVMTDGSKYGINAGIVFSMPVTIKDGVISVVEGLEISDFSRDKMRATEHELQQERETALKIVQ</sequence>
<dbReference type="Pfam" id="PF02866">
    <property type="entry name" value="Ldh_1_C"/>
    <property type="match status" value="1"/>
</dbReference>
<dbReference type="RefSeq" id="XP_004996648.1">
    <property type="nucleotide sequence ID" value="XM_004996591.1"/>
</dbReference>
<dbReference type="GO" id="GO:0030060">
    <property type="term" value="F:L-malate dehydrogenase (NAD+) activity"/>
    <property type="evidence" value="ECO:0007669"/>
    <property type="project" value="UniProtKB-EC"/>
</dbReference>
<dbReference type="EC" id="1.1.1.37" evidence="2"/>
<dbReference type="eggNOG" id="KOG1496">
    <property type="taxonomic scope" value="Eukaryota"/>
</dbReference>
<dbReference type="InParanoid" id="F2U1E2"/>
<dbReference type="InterPro" id="IPR011274">
    <property type="entry name" value="Malate_DH_NAD-dep_euk"/>
</dbReference>
<dbReference type="Proteomes" id="UP000007799">
    <property type="component" value="Unassembled WGS sequence"/>
</dbReference>
<dbReference type="InterPro" id="IPR015955">
    <property type="entry name" value="Lactate_DH/Glyco_Ohase_4_C"/>
</dbReference>
<evidence type="ECO:0000256" key="2">
    <source>
        <dbReference type="ARBA" id="ARBA00012995"/>
    </source>
</evidence>
<dbReference type="GO" id="GO:0006108">
    <property type="term" value="P:malate metabolic process"/>
    <property type="evidence" value="ECO:0007669"/>
    <property type="project" value="InterPro"/>
</dbReference>
<dbReference type="NCBIfam" id="TIGR01759">
    <property type="entry name" value="MalateDH-SF1"/>
    <property type="match status" value="1"/>
</dbReference>
<evidence type="ECO:0000313" key="11">
    <source>
        <dbReference type="EMBL" id="EGD81444.1"/>
    </source>
</evidence>
<evidence type="ECO:0000256" key="6">
    <source>
        <dbReference type="PIRSR" id="PIRSR000102-2"/>
    </source>
</evidence>
<dbReference type="NCBIfam" id="TIGR01758">
    <property type="entry name" value="MDH_euk_cyt"/>
    <property type="match status" value="1"/>
</dbReference>
<evidence type="ECO:0000256" key="5">
    <source>
        <dbReference type="PIRSR" id="PIRSR000102-1"/>
    </source>
</evidence>
<feature type="domain" description="Lactate/malate dehydrogenase N-terminal" evidence="9">
    <location>
        <begin position="8"/>
        <end position="152"/>
    </location>
</feature>
<feature type="binding site" evidence="6">
    <location>
        <position position="133"/>
    </location>
    <ligand>
        <name>substrate</name>
    </ligand>
</feature>
<feature type="binding site" evidence="6">
    <location>
        <position position="94"/>
    </location>
    <ligand>
        <name>substrate</name>
    </ligand>
</feature>
<evidence type="ECO:0000256" key="8">
    <source>
        <dbReference type="RuleBase" id="RU003369"/>
    </source>
</evidence>
<dbReference type="CDD" id="cd01336">
    <property type="entry name" value="MDH_cytoplasmic_cytosolic"/>
    <property type="match status" value="1"/>
</dbReference>
<keyword evidence="4 7" id="KW-0520">NAD</keyword>
<dbReference type="InterPro" id="IPR022383">
    <property type="entry name" value="Lactate/malate_DH_C"/>
</dbReference>
<feature type="binding site" evidence="7">
    <location>
        <begin position="131"/>
        <end position="133"/>
    </location>
    <ligand>
        <name>NAD(+)</name>
        <dbReference type="ChEBI" id="CHEBI:57540"/>
    </ligand>
</feature>
<feature type="domain" description="Lactate/malate dehydrogenase C-terminal" evidence="10">
    <location>
        <begin position="158"/>
        <end position="332"/>
    </location>
</feature>
<dbReference type="FunFam" id="3.40.50.720:FF:000010">
    <property type="entry name" value="Malate dehydrogenase"/>
    <property type="match status" value="1"/>
</dbReference>
<dbReference type="STRING" id="946362.F2U1E2"/>
<dbReference type="Gene3D" id="3.90.110.10">
    <property type="entry name" value="Lactate dehydrogenase/glycoside hydrolase, family 4, C-terminal"/>
    <property type="match status" value="1"/>
</dbReference>
<dbReference type="Pfam" id="PF00056">
    <property type="entry name" value="Ldh_1_N"/>
    <property type="match status" value="1"/>
</dbReference>
<gene>
    <name evidence="11" type="ORF">PTSG_02165</name>
</gene>
<dbReference type="AlphaFoldDB" id="F2U1E2"/>
<dbReference type="NCBIfam" id="NF003916">
    <property type="entry name" value="PRK05442.1"/>
    <property type="match status" value="1"/>
</dbReference>
<dbReference type="InterPro" id="IPR001236">
    <property type="entry name" value="Lactate/malate_DH_N"/>
</dbReference>
<dbReference type="PIRSF" id="PIRSF000102">
    <property type="entry name" value="Lac_mal_DH"/>
    <property type="match status" value="1"/>
</dbReference>
<feature type="binding site" evidence="6">
    <location>
        <position position="164"/>
    </location>
    <ligand>
        <name>substrate</name>
    </ligand>
</feature>
<evidence type="ECO:0000313" key="12">
    <source>
        <dbReference type="Proteomes" id="UP000007799"/>
    </source>
</evidence>
<accession>F2U1E2</accession>
<feature type="active site" description="Proton acceptor" evidence="5">
    <location>
        <position position="189"/>
    </location>
</feature>
<feature type="binding site" evidence="7">
    <location>
        <position position="44"/>
    </location>
    <ligand>
        <name>NAD(+)</name>
        <dbReference type="ChEBI" id="CHEBI:57540"/>
    </ligand>
</feature>
<dbReference type="EMBL" id="GL832959">
    <property type="protein sequence ID" value="EGD81444.1"/>
    <property type="molecule type" value="Genomic_DNA"/>
</dbReference>
<dbReference type="OMA" id="GMIGSNM"/>
<dbReference type="PANTHER" id="PTHR23382">
    <property type="entry name" value="MALATE DEHYDROGENASE"/>
    <property type="match status" value="1"/>
</dbReference>
<name>F2U1E2_SALR5</name>
<reference evidence="11" key="1">
    <citation type="submission" date="2009-08" db="EMBL/GenBank/DDBJ databases">
        <title>Annotation of Salpingoeca rosetta.</title>
        <authorList>
            <consortium name="The Broad Institute Genome Sequencing Platform"/>
            <person name="Russ C."/>
            <person name="Cuomo C."/>
            <person name="Burger G."/>
            <person name="Gray M.W."/>
            <person name="Holland P.W.H."/>
            <person name="King N."/>
            <person name="Lang F.B.F."/>
            <person name="Roger A.J."/>
            <person name="Ruiz-Trillo I."/>
            <person name="Young S.K."/>
            <person name="Zeng Q."/>
            <person name="Gargeya S."/>
            <person name="Alvarado L."/>
            <person name="Berlin A."/>
            <person name="Chapman S.B."/>
            <person name="Chen Z."/>
            <person name="Freedman E."/>
            <person name="Gellesch M."/>
            <person name="Goldberg J."/>
            <person name="Griggs A."/>
            <person name="Gujja S."/>
            <person name="Heilman E."/>
            <person name="Heiman D."/>
            <person name="Howarth C."/>
            <person name="Mehta T."/>
            <person name="Neiman D."/>
            <person name="Pearson M."/>
            <person name="Roberts A."/>
            <person name="Saif S."/>
            <person name="Shea T."/>
            <person name="Shenoy N."/>
            <person name="Sisk P."/>
            <person name="Stolte C."/>
            <person name="Sykes S."/>
            <person name="White J."/>
            <person name="Yandava C."/>
            <person name="Haas B."/>
            <person name="Nusbaum C."/>
            <person name="Birren B."/>
        </authorList>
    </citation>
    <scope>NUCLEOTIDE SEQUENCE</scope>
    <source>
        <strain evidence="11">ATCC 50818</strain>
    </source>
</reference>
<evidence type="ECO:0000256" key="3">
    <source>
        <dbReference type="ARBA" id="ARBA00023002"/>
    </source>
</evidence>
<organism evidence="11 12">
    <name type="scientific">Salpingoeca rosetta (strain ATCC 50818 / BSB-021)</name>
    <dbReference type="NCBI Taxonomy" id="946362"/>
    <lineage>
        <taxon>Eukaryota</taxon>
        <taxon>Choanoflagellata</taxon>
        <taxon>Craspedida</taxon>
        <taxon>Salpingoecidae</taxon>
        <taxon>Salpingoeca</taxon>
    </lineage>
</organism>
<feature type="binding site" evidence="6">
    <location>
        <position position="100"/>
    </location>
    <ligand>
        <name>substrate</name>
    </ligand>
</feature>
<evidence type="ECO:0000259" key="9">
    <source>
        <dbReference type="Pfam" id="PF00056"/>
    </source>
</evidence>
<feature type="binding site" evidence="7">
    <location>
        <position position="107"/>
    </location>
    <ligand>
        <name>NAD(+)</name>
        <dbReference type="ChEBI" id="CHEBI:57540"/>
    </ligand>
</feature>
<evidence type="ECO:0000256" key="4">
    <source>
        <dbReference type="ARBA" id="ARBA00023027"/>
    </source>
</evidence>
<dbReference type="InterPro" id="IPR001557">
    <property type="entry name" value="L-lactate/malate_DH"/>
</dbReference>